<dbReference type="GO" id="GO:0007035">
    <property type="term" value="P:vacuolar acidification"/>
    <property type="evidence" value="ECO:0007669"/>
    <property type="project" value="TreeGrafter"/>
</dbReference>
<dbReference type="Gene3D" id="3.30.70.2750">
    <property type="match status" value="1"/>
</dbReference>
<evidence type="ECO:0000256" key="11">
    <source>
        <dbReference type="SAM" id="Coils"/>
    </source>
</evidence>
<comment type="similarity">
    <text evidence="2 10">Belongs to the V-ATPase 116 kDa subunit family.</text>
</comment>
<keyword evidence="6 10" id="KW-0406">Ion transport</keyword>
<evidence type="ECO:0000256" key="10">
    <source>
        <dbReference type="RuleBase" id="RU361189"/>
    </source>
</evidence>
<evidence type="ECO:0000256" key="2">
    <source>
        <dbReference type="ARBA" id="ARBA00009904"/>
    </source>
</evidence>
<comment type="subcellular location">
    <subcellularLocation>
        <location evidence="1">Membrane</location>
        <topology evidence="1">Multi-pass membrane protein</topology>
    </subcellularLocation>
</comment>
<keyword evidence="7 10" id="KW-0472">Membrane</keyword>
<feature type="transmembrane region" description="Helical" evidence="10">
    <location>
        <begin position="358"/>
        <end position="380"/>
    </location>
</feature>
<dbReference type="GO" id="GO:0033179">
    <property type="term" value="C:proton-transporting V-type ATPase, V0 domain"/>
    <property type="evidence" value="ECO:0007669"/>
    <property type="project" value="InterPro"/>
</dbReference>
<keyword evidence="3 10" id="KW-0813">Transport</keyword>
<proteinExistence type="inferred from homology"/>
<evidence type="ECO:0000256" key="3">
    <source>
        <dbReference type="ARBA" id="ARBA00022448"/>
    </source>
</evidence>
<dbReference type="PANTHER" id="PTHR11629">
    <property type="entry name" value="VACUOLAR PROTON ATPASES"/>
    <property type="match status" value="1"/>
</dbReference>
<feature type="transmembrane region" description="Helical" evidence="10">
    <location>
        <begin position="561"/>
        <end position="588"/>
    </location>
</feature>
<comment type="caution">
    <text evidence="12">The sequence shown here is derived from an EMBL/GenBank/DDBJ whole genome shotgun (WGS) entry which is preliminary data.</text>
</comment>
<evidence type="ECO:0000256" key="4">
    <source>
        <dbReference type="ARBA" id="ARBA00022692"/>
    </source>
</evidence>
<gene>
    <name evidence="12" type="ORF">MsAg5_12590</name>
</gene>
<dbReference type="PANTHER" id="PTHR11629:SF63">
    <property type="entry name" value="V-TYPE PROTON ATPASE SUBUNIT A"/>
    <property type="match status" value="1"/>
</dbReference>
<keyword evidence="13" id="KW-1185">Reference proteome</keyword>
<feature type="transmembrane region" description="Helical" evidence="10">
    <location>
        <begin position="496"/>
        <end position="516"/>
    </location>
</feature>
<dbReference type="Pfam" id="PF01496">
    <property type="entry name" value="V_ATPase_I"/>
    <property type="match status" value="1"/>
</dbReference>
<feature type="transmembrane region" description="Helical" evidence="10">
    <location>
        <begin position="594"/>
        <end position="619"/>
    </location>
</feature>
<name>A0AAE4MKN3_9EURY</name>
<organism evidence="12 13">
    <name type="scientific">Methanolapillus africanus</name>
    <dbReference type="NCBI Taxonomy" id="3028297"/>
    <lineage>
        <taxon>Archaea</taxon>
        <taxon>Methanobacteriati</taxon>
        <taxon>Methanobacteriota</taxon>
        <taxon>Stenosarchaea group</taxon>
        <taxon>Methanomicrobia</taxon>
        <taxon>Methanosarcinales</taxon>
        <taxon>Methanosarcinaceae</taxon>
        <taxon>Methanolapillus</taxon>
    </lineage>
</organism>
<dbReference type="GO" id="GO:0016471">
    <property type="term" value="C:vacuolar proton-transporting V-type ATPase complex"/>
    <property type="evidence" value="ECO:0007669"/>
    <property type="project" value="TreeGrafter"/>
</dbReference>
<evidence type="ECO:0000313" key="13">
    <source>
        <dbReference type="Proteomes" id="UP001271789"/>
    </source>
</evidence>
<evidence type="ECO:0000256" key="7">
    <source>
        <dbReference type="ARBA" id="ARBA00023136"/>
    </source>
</evidence>
<reference evidence="12" key="1">
    <citation type="submission" date="2023-06" db="EMBL/GenBank/DDBJ databases">
        <title>Genome sequence of Methanosarcinaceae archaeon Ag5.</title>
        <authorList>
            <person name="Protasov E."/>
            <person name="Platt K."/>
            <person name="Poehlein A."/>
            <person name="Daniel R."/>
            <person name="Brune A."/>
        </authorList>
    </citation>
    <scope>NUCLEOTIDE SEQUENCE</scope>
    <source>
        <strain evidence="12">Ag5</strain>
    </source>
</reference>
<evidence type="ECO:0000256" key="6">
    <source>
        <dbReference type="ARBA" id="ARBA00023065"/>
    </source>
</evidence>
<dbReference type="NCBIfam" id="NF004430">
    <property type="entry name" value="PRK05771.2-4"/>
    <property type="match status" value="1"/>
</dbReference>
<evidence type="ECO:0000256" key="5">
    <source>
        <dbReference type="ARBA" id="ARBA00022989"/>
    </source>
</evidence>
<keyword evidence="11" id="KW-0175">Coiled coil</keyword>
<dbReference type="GO" id="GO:0046961">
    <property type="term" value="F:proton-transporting ATPase activity, rotational mechanism"/>
    <property type="evidence" value="ECO:0007669"/>
    <property type="project" value="InterPro"/>
</dbReference>
<evidence type="ECO:0000256" key="9">
    <source>
        <dbReference type="ARBA" id="ARBA00068671"/>
    </source>
</evidence>
<dbReference type="InterPro" id="IPR002490">
    <property type="entry name" value="V-ATPase_116kDa_su"/>
</dbReference>
<keyword evidence="5 10" id="KW-1133">Transmembrane helix</keyword>
<dbReference type="EMBL" id="JAWDKD010000019">
    <property type="protein sequence ID" value="MDV0447373.1"/>
    <property type="molecule type" value="Genomic_DNA"/>
</dbReference>
<evidence type="ECO:0000256" key="1">
    <source>
        <dbReference type="ARBA" id="ARBA00004141"/>
    </source>
</evidence>
<sequence length="659" mass="73231">MSYPKRMTKCILAGHKKYLQPTIDVLHDLDVLHVEDFVEGDDSDFTIGVPVEYGEEVSRKLVKVRSISNVLNVKPNADTVPMKTSVVESELDQKLDQIDAEINENTEKMSKLDTRVKEIESAEKELLPFLGLDMDLQNYRGYNNLAVFSGTVSSLNESKLLEITDAYELHNEPGSKFFVLFVSKTHEKEVAALLADMGYRETKAPDKTGKPSALFQELDAEKSSIHAQLEALSATVSELNQKYGNFILASDEFLSILSEKSELPLRIATSDHAFVLEGYVPTDDFDLFVKEVAAKTDNGVYITTEELHLHDEKEIAKIPVAYENKKMAKPMETVTDLYSRPKYTEIDPSSILAISFPLIYGMILGDIGYALILMTVAFLILKFMKSDSIKPLMYVLIYCQISALIFGIIYGEFMGFPLAGYESHGVYTPGLIPGWETYISNFALVPGEPFMFPIHRTHMIMTMLIATATFGFLHLNFGFIVGFFDVKSQHGTKHAVYEKISWIVIEIGVIAAAAAYLLLNSYLLVGVFAIVTVIGVYMLFKGEGIKGPIELPGLLGNIMSYTRIIAVGLSSIYIASTVNNIAFGGLIWSPTEGFSLLVIVSLLIFILGHSLNCVLSIIAPGLHALRLQYVELFGKFYSGGGKIYKPFGHIKKYTTTTEE</sequence>
<feature type="coiled-coil region" evidence="11">
    <location>
        <begin position="88"/>
        <end position="122"/>
    </location>
</feature>
<evidence type="ECO:0000313" key="12">
    <source>
        <dbReference type="EMBL" id="MDV0447373.1"/>
    </source>
</evidence>
<feature type="transmembrane region" description="Helical" evidence="10">
    <location>
        <begin position="392"/>
        <end position="411"/>
    </location>
</feature>
<evidence type="ECO:0000256" key="8">
    <source>
        <dbReference type="ARBA" id="ARBA00059506"/>
    </source>
</evidence>
<keyword evidence="4 10" id="KW-0812">Transmembrane</keyword>
<protein>
    <recommendedName>
        <fullName evidence="9 10">A-type ATP synthase subunit I</fullName>
    </recommendedName>
</protein>
<comment type="function">
    <text evidence="8">Component of the A-type ATP synthase that produces ATP from ADP in the presence of a proton gradient across the membrane.</text>
</comment>
<dbReference type="RefSeq" id="WP_338099809.1">
    <property type="nucleotide sequence ID" value="NZ_JAWDKD010000019.1"/>
</dbReference>
<dbReference type="Gene3D" id="1.20.1460.20">
    <property type="match status" value="1"/>
</dbReference>
<dbReference type="AlphaFoldDB" id="A0AAE4MKN3"/>
<feature type="transmembrane region" description="Helical" evidence="10">
    <location>
        <begin position="459"/>
        <end position="484"/>
    </location>
</feature>
<dbReference type="Gene3D" id="3.30.70.2170">
    <property type="match status" value="1"/>
</dbReference>
<feature type="transmembrane region" description="Helical" evidence="10">
    <location>
        <begin position="522"/>
        <end position="540"/>
    </location>
</feature>
<accession>A0AAE4MKN3</accession>
<dbReference type="Proteomes" id="UP001271789">
    <property type="component" value="Unassembled WGS sequence"/>
</dbReference>
<dbReference type="GO" id="GO:0051117">
    <property type="term" value="F:ATPase binding"/>
    <property type="evidence" value="ECO:0007669"/>
    <property type="project" value="TreeGrafter"/>
</dbReference>